<dbReference type="InterPro" id="IPR029063">
    <property type="entry name" value="SAM-dependent_MTases_sf"/>
</dbReference>
<reference evidence="2 3" key="1">
    <citation type="submission" date="2019-08" db="EMBL/GenBank/DDBJ databases">
        <title>In-depth cultivation of the pig gut microbiome towards novel bacterial diversity and tailored functional studies.</title>
        <authorList>
            <person name="Wylensek D."/>
            <person name="Hitch T.C.A."/>
            <person name="Clavel T."/>
        </authorList>
    </citation>
    <scope>NUCLEOTIDE SEQUENCE [LARGE SCALE GENOMIC DNA]</scope>
    <source>
        <strain evidence="2 3">NM-380-WT-3C1</strain>
    </source>
</reference>
<keyword evidence="2" id="KW-0808">Transferase</keyword>
<gene>
    <name evidence="2" type="ORF">FYJ80_08035</name>
</gene>
<dbReference type="CDD" id="cd02440">
    <property type="entry name" value="AdoMet_MTases"/>
    <property type="match status" value="1"/>
</dbReference>
<dbReference type="PANTHER" id="PTHR43861:SF1">
    <property type="entry name" value="TRANS-ACONITATE 2-METHYLTRANSFERASE"/>
    <property type="match status" value="1"/>
</dbReference>
<dbReference type="RefSeq" id="WP_154425805.1">
    <property type="nucleotide sequence ID" value="NZ_VUNN01000016.1"/>
</dbReference>
<dbReference type="Gene3D" id="3.40.50.150">
    <property type="entry name" value="Vaccinia Virus protein VP39"/>
    <property type="match status" value="1"/>
</dbReference>
<keyword evidence="3" id="KW-1185">Reference proteome</keyword>
<protein>
    <submittedName>
        <fullName evidence="2">Class I SAM-dependent methyltransferase</fullName>
    </submittedName>
</protein>
<evidence type="ECO:0000313" key="3">
    <source>
        <dbReference type="Proteomes" id="UP000460549"/>
    </source>
</evidence>
<dbReference type="EMBL" id="VUNN01000016">
    <property type="protein sequence ID" value="MSU06723.1"/>
    <property type="molecule type" value="Genomic_DNA"/>
</dbReference>
<evidence type="ECO:0000313" key="2">
    <source>
        <dbReference type="EMBL" id="MSU06723.1"/>
    </source>
</evidence>
<accession>A0A7X2PE38</accession>
<dbReference type="SUPFAM" id="SSF53335">
    <property type="entry name" value="S-adenosyl-L-methionine-dependent methyltransferases"/>
    <property type="match status" value="1"/>
</dbReference>
<evidence type="ECO:0000259" key="1">
    <source>
        <dbReference type="Pfam" id="PF13847"/>
    </source>
</evidence>
<name>A0A7X2PE38_9SPIO</name>
<dbReference type="PANTHER" id="PTHR43861">
    <property type="entry name" value="TRANS-ACONITATE 2-METHYLTRANSFERASE-RELATED"/>
    <property type="match status" value="1"/>
</dbReference>
<dbReference type="Proteomes" id="UP000460549">
    <property type="component" value="Unassembled WGS sequence"/>
</dbReference>
<dbReference type="Pfam" id="PF13847">
    <property type="entry name" value="Methyltransf_31"/>
    <property type="match status" value="1"/>
</dbReference>
<sequence length="288" mass="33150">MDSQLIFQDETEMKRLIVQNSLLSYYEKPILKALFDSRKDITVLDVGCNDGAKTVERFSSPSVSKVIGLEFNQKLVQKAQEQYGDKRFYFFRLDAEDDSFTLSLRKIMKEENIECFDVIYLSFLLMHLKDVEKYLTSLRPFLKKDGKILIIEADDSNSKLNGDGGGLLGDFLSILKKDKYAGNREVGKNIIQTLKKCGYHDITVHYDAISASKDEKEKKEAIFTTFFSYLREDVSILLSQEPTNLEYKSWKKWLESNYTALKNLVMDEESDISMGMKILTCSKEDSDA</sequence>
<dbReference type="GO" id="GO:0032259">
    <property type="term" value="P:methylation"/>
    <property type="evidence" value="ECO:0007669"/>
    <property type="project" value="UniProtKB-KW"/>
</dbReference>
<keyword evidence="2" id="KW-0489">Methyltransferase</keyword>
<dbReference type="AlphaFoldDB" id="A0A7X2PE38"/>
<dbReference type="GO" id="GO:0008168">
    <property type="term" value="F:methyltransferase activity"/>
    <property type="evidence" value="ECO:0007669"/>
    <property type="project" value="UniProtKB-KW"/>
</dbReference>
<proteinExistence type="predicted"/>
<dbReference type="InterPro" id="IPR025714">
    <property type="entry name" value="Methyltranfer_dom"/>
</dbReference>
<comment type="caution">
    <text evidence="2">The sequence shown here is derived from an EMBL/GenBank/DDBJ whole genome shotgun (WGS) entry which is preliminary data.</text>
</comment>
<organism evidence="2 3">
    <name type="scientific">Bullifex porci</name>
    <dbReference type="NCBI Taxonomy" id="2606638"/>
    <lineage>
        <taxon>Bacteria</taxon>
        <taxon>Pseudomonadati</taxon>
        <taxon>Spirochaetota</taxon>
        <taxon>Spirochaetia</taxon>
        <taxon>Spirochaetales</taxon>
        <taxon>Spirochaetaceae</taxon>
        <taxon>Bullifex</taxon>
    </lineage>
</organism>
<feature type="domain" description="Methyltransferase" evidence="1">
    <location>
        <begin position="38"/>
        <end position="180"/>
    </location>
</feature>